<reference evidence="1 2" key="1">
    <citation type="submission" date="2019-12" db="EMBL/GenBank/DDBJ databases">
        <authorList>
            <person name="Zhang Y.-J."/>
        </authorList>
    </citation>
    <scope>NUCLEOTIDE SEQUENCE [LARGE SCALE GENOMIC DNA]</scope>
    <source>
        <strain evidence="1 2">CY05</strain>
    </source>
</reference>
<gene>
    <name evidence="1" type="ORF">GO984_21310</name>
</gene>
<dbReference type="EMBL" id="WQLV01000019">
    <property type="protein sequence ID" value="MVO18362.1"/>
    <property type="molecule type" value="Genomic_DNA"/>
</dbReference>
<protein>
    <submittedName>
        <fullName evidence="1">Uncharacterized protein</fullName>
    </submittedName>
</protein>
<evidence type="ECO:0000313" key="2">
    <source>
        <dbReference type="Proteomes" id="UP000478892"/>
    </source>
</evidence>
<keyword evidence="2" id="KW-1185">Reference proteome</keyword>
<evidence type="ECO:0000313" key="1">
    <source>
        <dbReference type="EMBL" id="MVO18362.1"/>
    </source>
</evidence>
<proteinExistence type="predicted"/>
<organism evidence="1 2">
    <name type="scientific">Parasedimentitalea huanghaiensis</name>
    <dbReference type="NCBI Taxonomy" id="2682100"/>
    <lineage>
        <taxon>Bacteria</taxon>
        <taxon>Pseudomonadati</taxon>
        <taxon>Pseudomonadota</taxon>
        <taxon>Alphaproteobacteria</taxon>
        <taxon>Rhodobacterales</taxon>
        <taxon>Paracoccaceae</taxon>
        <taxon>Parasedimentitalea</taxon>
    </lineage>
</organism>
<sequence>MTSVNNTDVEVDNEQFLKLCDRLSAYLLETRKRNLARALMGDDEFSNGMVGEDFTSFEQDLTRGLQLTPYDQLRIQSRVRNILRPSNS</sequence>
<dbReference type="RefSeq" id="WP_157024568.1">
    <property type="nucleotide sequence ID" value="NZ_WQLV01000019.1"/>
</dbReference>
<name>A0A6L6WS57_9RHOB</name>
<dbReference type="Proteomes" id="UP000478892">
    <property type="component" value="Unassembled WGS sequence"/>
</dbReference>
<dbReference type="AlphaFoldDB" id="A0A6L6WS57"/>
<comment type="caution">
    <text evidence="1">The sequence shown here is derived from an EMBL/GenBank/DDBJ whole genome shotgun (WGS) entry which is preliminary data.</text>
</comment>
<accession>A0A6L6WS57</accession>